<feature type="transmembrane region" description="Helical" evidence="1">
    <location>
        <begin position="113"/>
        <end position="142"/>
    </location>
</feature>
<dbReference type="EMBL" id="LQMQ01000055">
    <property type="protein sequence ID" value="KUO39818.1"/>
    <property type="molecule type" value="Genomic_DNA"/>
</dbReference>
<evidence type="ECO:0000313" key="2">
    <source>
        <dbReference type="EMBL" id="KUO39818.1"/>
    </source>
</evidence>
<evidence type="ECO:0000256" key="1">
    <source>
        <dbReference type="SAM" id="Phobius"/>
    </source>
</evidence>
<reference evidence="2 3" key="1">
    <citation type="journal article" date="2016" name="Nat. Microbiol.">
        <title>Genomic inference of the metabolism of cosmopolitan subsurface Archaea, Hadesarchaea.</title>
        <authorList>
            <person name="Baker B.J."/>
            <person name="Saw J.H."/>
            <person name="Lind A.E."/>
            <person name="Lazar C.S."/>
            <person name="Hinrichs K.-U."/>
            <person name="Teske A.P."/>
            <person name="Ettema T.J."/>
        </authorList>
    </citation>
    <scope>NUCLEOTIDE SEQUENCE [LARGE SCALE GENOMIC DNA]</scope>
</reference>
<feature type="transmembrane region" description="Helical" evidence="1">
    <location>
        <begin position="162"/>
        <end position="184"/>
    </location>
</feature>
<comment type="caution">
    <text evidence="2">The sequence shown here is derived from an EMBL/GenBank/DDBJ whole genome shotgun (WGS) entry which is preliminary data.</text>
</comment>
<feature type="transmembrane region" description="Helical" evidence="1">
    <location>
        <begin position="56"/>
        <end position="84"/>
    </location>
</feature>
<proteinExistence type="predicted"/>
<sequence length="186" mass="20704">MREEYWYYSLWLVVVGSWVIGLAYGKWWGGYSSFLAELGQIISIPRPDQMELWQPLVYFTLTTVASFALSQLFFGIGGAAFLFARGVYDSGLITTMETTITSWKLTSVTSAEIWTIFFLLLVLAVNLPLCLWAAQLGAHRAIRMLYRLRGKPTKPIAGTEPISHLILIITLSLIAGLTATFALAST</sequence>
<evidence type="ECO:0000313" key="3">
    <source>
        <dbReference type="Proteomes" id="UP000074294"/>
    </source>
</evidence>
<keyword evidence="1" id="KW-0472">Membrane</keyword>
<protein>
    <submittedName>
        <fullName evidence="2">Uncharacterized protein</fullName>
    </submittedName>
</protein>
<dbReference type="STRING" id="1776334.APZ16_01330"/>
<organism evidence="2 3">
    <name type="scientific">Hadarchaeum yellowstonense</name>
    <dbReference type="NCBI Taxonomy" id="1776334"/>
    <lineage>
        <taxon>Archaea</taxon>
        <taxon>Methanobacteriati</taxon>
        <taxon>Candidatus Hadarchaeota</taxon>
        <taxon>Candidatus Hadarchaeia</taxon>
        <taxon>Candidatus Hadarchaeales</taxon>
        <taxon>Candidatus Hadarchaeaceae</taxon>
        <taxon>Candidatus Hadarchaeum</taxon>
    </lineage>
</organism>
<dbReference type="Proteomes" id="UP000074294">
    <property type="component" value="Unassembled WGS sequence"/>
</dbReference>
<dbReference type="AlphaFoldDB" id="A0A147JTH8"/>
<gene>
    <name evidence="2" type="ORF">APZ16_01330</name>
</gene>
<keyword evidence="1" id="KW-0812">Transmembrane</keyword>
<name>A0A147JTH8_HADYE</name>
<feature type="transmembrane region" description="Helical" evidence="1">
    <location>
        <begin position="6"/>
        <end position="25"/>
    </location>
</feature>
<accession>A0A147JTH8</accession>
<keyword evidence="1" id="KW-1133">Transmembrane helix</keyword>